<dbReference type="PANTHER" id="PTHR23026:SF125">
    <property type="entry name" value="OXYGEN-INSENSITIVE NAD(P)H NITROREDUCTASE"/>
    <property type="match status" value="1"/>
</dbReference>
<evidence type="ECO:0000256" key="1">
    <source>
        <dbReference type="ARBA" id="ARBA00023027"/>
    </source>
</evidence>
<keyword evidence="1" id="KW-0520">NAD</keyword>
<dbReference type="Pfam" id="PF00881">
    <property type="entry name" value="Nitroreductase"/>
    <property type="match status" value="1"/>
</dbReference>
<sequence length="184" mass="21083">MNEVLRAIKSRRSVRKYKTDQISQESLDLIIEAGVYAPTAHNEQPWHFTIIQNQEMLQHMNEKVKELMAKSDIDWIQKMSSNPNFQVTYNAPTLIIVSGRKDAMAWSADCAAAMQNMLIAAESLNIGSVWLGLLRFFFEQEEEVSKLGIPEGYQPYYGIALGFKAQEKEQIAPKRNLNVVNYIR</sequence>
<evidence type="ECO:0000259" key="2">
    <source>
        <dbReference type="Pfam" id="PF00881"/>
    </source>
</evidence>
<evidence type="ECO:0000313" key="4">
    <source>
        <dbReference type="Proteomes" id="UP000579281"/>
    </source>
</evidence>
<dbReference type="EMBL" id="JACHEN010000007">
    <property type="protein sequence ID" value="MBB6215401.1"/>
    <property type="molecule type" value="Genomic_DNA"/>
</dbReference>
<dbReference type="AlphaFoldDB" id="A0A841KPZ0"/>
<name>A0A841KPZ0_9FIRM</name>
<dbReference type="Proteomes" id="UP000579281">
    <property type="component" value="Unassembled WGS sequence"/>
</dbReference>
<dbReference type="PANTHER" id="PTHR23026">
    <property type="entry name" value="NADPH NITROREDUCTASE"/>
    <property type="match status" value="1"/>
</dbReference>
<dbReference type="Gene3D" id="3.40.109.10">
    <property type="entry name" value="NADH Oxidase"/>
    <property type="match status" value="1"/>
</dbReference>
<comment type="caution">
    <text evidence="3">The sequence shown here is derived from an EMBL/GenBank/DDBJ whole genome shotgun (WGS) entry which is preliminary data.</text>
</comment>
<dbReference type="GO" id="GO:0005829">
    <property type="term" value="C:cytosol"/>
    <property type="evidence" value="ECO:0007669"/>
    <property type="project" value="TreeGrafter"/>
</dbReference>
<dbReference type="InterPro" id="IPR050627">
    <property type="entry name" value="Nitroreductase/BluB"/>
</dbReference>
<dbReference type="GO" id="GO:0046256">
    <property type="term" value="P:2,4,6-trinitrotoluene catabolic process"/>
    <property type="evidence" value="ECO:0007669"/>
    <property type="project" value="TreeGrafter"/>
</dbReference>
<dbReference type="GO" id="GO:0046857">
    <property type="term" value="F:oxidoreductase activity, acting on other nitrogenous compounds as donors, with NAD or NADP as acceptor"/>
    <property type="evidence" value="ECO:0007669"/>
    <property type="project" value="TreeGrafter"/>
</dbReference>
<dbReference type="InterPro" id="IPR000415">
    <property type="entry name" value="Nitroreductase-like"/>
</dbReference>
<keyword evidence="4" id="KW-1185">Reference proteome</keyword>
<organism evidence="3 4">
    <name type="scientific">Anaerosolibacter carboniphilus</name>
    <dbReference type="NCBI Taxonomy" id="1417629"/>
    <lineage>
        <taxon>Bacteria</taxon>
        <taxon>Bacillati</taxon>
        <taxon>Bacillota</taxon>
        <taxon>Clostridia</taxon>
        <taxon>Peptostreptococcales</taxon>
        <taxon>Thermotaleaceae</taxon>
        <taxon>Anaerosolibacter</taxon>
    </lineage>
</organism>
<proteinExistence type="predicted"/>
<dbReference type="RefSeq" id="WP_184309665.1">
    <property type="nucleotide sequence ID" value="NZ_JACHEN010000007.1"/>
</dbReference>
<accession>A0A841KPZ0</accession>
<gene>
    <name evidence="3" type="ORF">HNQ80_001490</name>
</gene>
<dbReference type="SUPFAM" id="SSF55469">
    <property type="entry name" value="FMN-dependent nitroreductase-like"/>
    <property type="match status" value="1"/>
</dbReference>
<dbReference type="InterPro" id="IPR029479">
    <property type="entry name" value="Nitroreductase"/>
</dbReference>
<reference evidence="3 4" key="1">
    <citation type="submission" date="2020-08" db="EMBL/GenBank/DDBJ databases">
        <title>Genomic Encyclopedia of Type Strains, Phase IV (KMG-IV): sequencing the most valuable type-strain genomes for metagenomic binning, comparative biology and taxonomic classification.</title>
        <authorList>
            <person name="Goeker M."/>
        </authorList>
    </citation>
    <scope>NUCLEOTIDE SEQUENCE [LARGE SCALE GENOMIC DNA]</scope>
    <source>
        <strain evidence="3 4">DSM 103526</strain>
    </source>
</reference>
<feature type="domain" description="Nitroreductase" evidence="2">
    <location>
        <begin position="8"/>
        <end position="162"/>
    </location>
</feature>
<evidence type="ECO:0000313" key="3">
    <source>
        <dbReference type="EMBL" id="MBB6215401.1"/>
    </source>
</evidence>
<protein>
    <submittedName>
        <fullName evidence="3">Nitroreductase</fullName>
    </submittedName>
</protein>